<keyword evidence="3" id="KW-1185">Reference proteome</keyword>
<dbReference type="EMBL" id="RKQZ01000001">
    <property type="protein sequence ID" value="RPF22546.1"/>
    <property type="molecule type" value="Genomic_DNA"/>
</dbReference>
<sequence length="175" mass="19207">MSMTRGNLLQEARVAAGLSQAALAARAGTSRTTLSAYEHGRKTPALSTAERIVAEAGFDLALQPRVEFVEHPGGRGRPILVPTVLPRLSADVALATVRLPLHLNWSDRGRAFDLRNRRQRARVYEIVLREGRPEDMLTYIDGVLLADLWDELVLPRPVRAAWEPLVVGATAEKAA</sequence>
<dbReference type="Proteomes" id="UP000280501">
    <property type="component" value="Unassembled WGS sequence"/>
</dbReference>
<dbReference type="Gene3D" id="1.10.260.40">
    <property type="entry name" value="lambda repressor-like DNA-binding domains"/>
    <property type="match status" value="1"/>
</dbReference>
<reference evidence="2 3" key="1">
    <citation type="submission" date="2018-11" db="EMBL/GenBank/DDBJ databases">
        <title>Sequencing the genomes of 1000 actinobacteria strains.</title>
        <authorList>
            <person name="Klenk H.-P."/>
        </authorList>
    </citation>
    <scope>NUCLEOTIDE SEQUENCE [LARGE SCALE GENOMIC DNA]</scope>
    <source>
        <strain evidence="2 3">DSM 15700</strain>
    </source>
</reference>
<dbReference type="InterPro" id="IPR001387">
    <property type="entry name" value="Cro/C1-type_HTH"/>
</dbReference>
<dbReference type="InterPro" id="IPR010982">
    <property type="entry name" value="Lambda_DNA-bd_dom_sf"/>
</dbReference>
<accession>A0A3N4YSQ7</accession>
<evidence type="ECO:0000313" key="3">
    <source>
        <dbReference type="Proteomes" id="UP000280501"/>
    </source>
</evidence>
<dbReference type="AlphaFoldDB" id="A0A3N4YSQ7"/>
<dbReference type="SUPFAM" id="SSF47413">
    <property type="entry name" value="lambda repressor-like DNA-binding domains"/>
    <property type="match status" value="1"/>
</dbReference>
<dbReference type="PROSITE" id="PS50943">
    <property type="entry name" value="HTH_CROC1"/>
    <property type="match status" value="1"/>
</dbReference>
<organism evidence="2 3">
    <name type="scientific">Myceligenerans xiligouense</name>
    <dbReference type="NCBI Taxonomy" id="253184"/>
    <lineage>
        <taxon>Bacteria</taxon>
        <taxon>Bacillati</taxon>
        <taxon>Actinomycetota</taxon>
        <taxon>Actinomycetes</taxon>
        <taxon>Micrococcales</taxon>
        <taxon>Promicromonosporaceae</taxon>
        <taxon>Myceligenerans</taxon>
    </lineage>
</organism>
<proteinExistence type="predicted"/>
<feature type="domain" description="HTH cro/C1-type" evidence="1">
    <location>
        <begin position="9"/>
        <end position="63"/>
    </location>
</feature>
<name>A0A3N4YSQ7_9MICO</name>
<protein>
    <submittedName>
        <fullName evidence="2">Helix-turn-helix protein</fullName>
    </submittedName>
</protein>
<dbReference type="Pfam" id="PF01381">
    <property type="entry name" value="HTH_3"/>
    <property type="match status" value="1"/>
</dbReference>
<gene>
    <name evidence="2" type="ORF">EDD34_3213</name>
</gene>
<dbReference type="GO" id="GO:0003677">
    <property type="term" value="F:DNA binding"/>
    <property type="evidence" value="ECO:0007669"/>
    <property type="project" value="InterPro"/>
</dbReference>
<evidence type="ECO:0000259" key="1">
    <source>
        <dbReference type="PROSITE" id="PS50943"/>
    </source>
</evidence>
<dbReference type="CDD" id="cd00093">
    <property type="entry name" value="HTH_XRE"/>
    <property type="match status" value="1"/>
</dbReference>
<comment type="caution">
    <text evidence="2">The sequence shown here is derived from an EMBL/GenBank/DDBJ whole genome shotgun (WGS) entry which is preliminary data.</text>
</comment>
<evidence type="ECO:0000313" key="2">
    <source>
        <dbReference type="EMBL" id="RPF22546.1"/>
    </source>
</evidence>
<dbReference type="SMART" id="SM00530">
    <property type="entry name" value="HTH_XRE"/>
    <property type="match status" value="1"/>
</dbReference>